<keyword evidence="2" id="KW-0378">Hydrolase</keyword>
<accession>A0ABU9X0V1</accession>
<evidence type="ECO:0000313" key="3">
    <source>
        <dbReference type="Proteomes" id="UP001422074"/>
    </source>
</evidence>
<dbReference type="Gene3D" id="3.40.50.1820">
    <property type="entry name" value="alpha/beta hydrolase"/>
    <property type="match status" value="1"/>
</dbReference>
<reference evidence="2 3" key="1">
    <citation type="submission" date="2024-05" db="EMBL/GenBank/DDBJ databases">
        <title>Sinomonas sp. nov., isolated from a waste landfill.</title>
        <authorList>
            <person name="Zhao Y."/>
        </authorList>
    </citation>
    <scope>NUCLEOTIDE SEQUENCE [LARGE SCALE GENOMIC DNA]</scope>
    <source>
        <strain evidence="2 3">CCTCC AB2014300</strain>
    </source>
</reference>
<dbReference type="EMBL" id="JBDFRB010000009">
    <property type="protein sequence ID" value="MEN2745077.1"/>
    <property type="molecule type" value="Genomic_DNA"/>
</dbReference>
<evidence type="ECO:0000259" key="1">
    <source>
        <dbReference type="Pfam" id="PF12146"/>
    </source>
</evidence>
<dbReference type="Pfam" id="PF12146">
    <property type="entry name" value="Hydrolase_4"/>
    <property type="match status" value="1"/>
</dbReference>
<feature type="domain" description="Serine aminopeptidase S33" evidence="1">
    <location>
        <begin position="45"/>
        <end position="248"/>
    </location>
</feature>
<dbReference type="InterPro" id="IPR029058">
    <property type="entry name" value="AB_hydrolase_fold"/>
</dbReference>
<dbReference type="PANTHER" id="PTHR42886:SF29">
    <property type="entry name" value="PUMMELIG, ISOFORM A"/>
    <property type="match status" value="1"/>
</dbReference>
<name>A0ABU9X0V1_9MICC</name>
<dbReference type="GO" id="GO:0016787">
    <property type="term" value="F:hydrolase activity"/>
    <property type="evidence" value="ECO:0007669"/>
    <property type="project" value="UniProtKB-KW"/>
</dbReference>
<proteinExistence type="predicted"/>
<dbReference type="SUPFAM" id="SSF53474">
    <property type="entry name" value="alpha/beta-Hydrolases"/>
    <property type="match status" value="1"/>
</dbReference>
<evidence type="ECO:0000313" key="2">
    <source>
        <dbReference type="EMBL" id="MEN2745077.1"/>
    </source>
</evidence>
<dbReference type="RefSeq" id="WP_345885431.1">
    <property type="nucleotide sequence ID" value="NZ_JBDFRB010000009.1"/>
</dbReference>
<sequence length="317" mass="33556">MGQQDWAPDFLGPGFEARALGDGSHGPLGVLVRHMPAGPADPEAPPHAPLVYVHGWSDYFFNAELARFSSSRGRPLYALDLPGHGRSLAGPGTPGFVGSSGHYLESVGAAVQAASEASGVEPVLMGHSAGGLAAALFAQREPGALAGLVLSSPWLVPHLGDRPARVLEGVLGRAARTRPEAPIPLPPRGHYWRAVAREAGGEWDLDAALRPRHAFPVRVGWLHGVLEAQRSLRAGPAIEVPTLLLASASSDLGLFWRERMRRTDAVLPVGPMLLAAGALCRRLEVARIEGGLHDVLLSAPGVRREAYARLAQWLEGV</sequence>
<comment type="caution">
    <text evidence="2">The sequence shown here is derived from an EMBL/GenBank/DDBJ whole genome shotgun (WGS) entry which is preliminary data.</text>
</comment>
<protein>
    <submittedName>
        <fullName evidence="2">Alpha/beta hydrolase</fullName>
    </submittedName>
</protein>
<keyword evidence="3" id="KW-1185">Reference proteome</keyword>
<dbReference type="InterPro" id="IPR022742">
    <property type="entry name" value="Hydrolase_4"/>
</dbReference>
<gene>
    <name evidence="2" type="ORF">ABCQ75_11070</name>
</gene>
<organism evidence="2 3">
    <name type="scientific">Sinomonas halotolerans</name>
    <dbReference type="NCBI Taxonomy" id="1644133"/>
    <lineage>
        <taxon>Bacteria</taxon>
        <taxon>Bacillati</taxon>
        <taxon>Actinomycetota</taxon>
        <taxon>Actinomycetes</taxon>
        <taxon>Micrococcales</taxon>
        <taxon>Micrococcaceae</taxon>
        <taxon>Sinomonas</taxon>
    </lineage>
</organism>
<dbReference type="Proteomes" id="UP001422074">
    <property type="component" value="Unassembled WGS sequence"/>
</dbReference>
<dbReference type="PANTHER" id="PTHR42886">
    <property type="entry name" value="RE40534P-RELATED"/>
    <property type="match status" value="1"/>
</dbReference>